<dbReference type="InterPro" id="IPR002881">
    <property type="entry name" value="DUF58"/>
</dbReference>
<gene>
    <name evidence="2" type="ORF">JO391_10520</name>
</gene>
<proteinExistence type="predicted"/>
<name>A0A8G0ZT31_9RHOB</name>
<keyword evidence="3" id="KW-1185">Reference proteome</keyword>
<dbReference type="PANTHER" id="PTHR33608">
    <property type="entry name" value="BLL2464 PROTEIN"/>
    <property type="match status" value="1"/>
</dbReference>
<dbReference type="Pfam" id="PF01882">
    <property type="entry name" value="DUF58"/>
    <property type="match status" value="1"/>
</dbReference>
<dbReference type="PANTHER" id="PTHR33608:SF6">
    <property type="entry name" value="BLL2464 PROTEIN"/>
    <property type="match status" value="1"/>
</dbReference>
<evidence type="ECO:0000313" key="2">
    <source>
        <dbReference type="EMBL" id="QYZ68227.1"/>
    </source>
</evidence>
<dbReference type="AlphaFoldDB" id="A0A8G0ZT31"/>
<protein>
    <submittedName>
        <fullName evidence="2">DUF58 domain-containing protein</fullName>
    </submittedName>
</protein>
<dbReference type="Proteomes" id="UP000826300">
    <property type="component" value="Chromosome"/>
</dbReference>
<organism evidence="2 3">
    <name type="scientific">Neotabrizicola shimadae</name>
    <dbReference type="NCBI Taxonomy" id="2807096"/>
    <lineage>
        <taxon>Bacteria</taxon>
        <taxon>Pseudomonadati</taxon>
        <taxon>Pseudomonadota</taxon>
        <taxon>Alphaproteobacteria</taxon>
        <taxon>Rhodobacterales</taxon>
        <taxon>Paracoccaceae</taxon>
        <taxon>Neotabrizicola</taxon>
    </lineage>
</organism>
<dbReference type="EMBL" id="CP069370">
    <property type="protein sequence ID" value="QYZ68227.1"/>
    <property type="molecule type" value="Genomic_DNA"/>
</dbReference>
<reference evidence="2" key="1">
    <citation type="submission" date="2021-02" db="EMBL/GenBank/DDBJ databases">
        <title>Rhodobacter shimadae sp. nov., an aerobic anoxygenic phototrophic bacterium isolated from a hot spring.</title>
        <authorList>
            <person name="Muramatsu S."/>
            <person name="Haruta S."/>
            <person name="Hirose S."/>
            <person name="Hanada S."/>
        </authorList>
    </citation>
    <scope>NUCLEOTIDE SEQUENCE</scope>
    <source>
        <strain evidence="2">N10</strain>
    </source>
</reference>
<feature type="domain" description="DUF58" evidence="1">
    <location>
        <begin position="50"/>
        <end position="250"/>
    </location>
</feature>
<accession>A0A8G0ZT31</accession>
<sequence>MSDSALRARAETLGQALPPLLAEADHLAAGIMLGEHGRRRAGLGDEFWQFRPAHAGDPARLIDWRRSAKSDSHFVGEKEWQAAQAVTLWVDGARSMAFSGAKDRASKADRARLLALALAVLLLRGGERVGLAGGDLPPRSGRAQVMRIAARLTEEAQGDYGVPQAMGLVSHGRAVFLSDFFGDPAAVEAALARAADMGVRGALVQVLDPAEEEFPFDGRTIFESMGGTLSHETLRAGDLRARYLARLEERKARLQDLARRVGWLYLCHHTGEPPLSALLWLYRALEGGR</sequence>
<evidence type="ECO:0000313" key="3">
    <source>
        <dbReference type="Proteomes" id="UP000826300"/>
    </source>
</evidence>
<dbReference type="RefSeq" id="WP_220660451.1">
    <property type="nucleotide sequence ID" value="NZ_CP069370.1"/>
</dbReference>
<dbReference type="KEGG" id="nsm:JO391_10520"/>
<evidence type="ECO:0000259" key="1">
    <source>
        <dbReference type="Pfam" id="PF01882"/>
    </source>
</evidence>